<accession>A0ABT7FJ31</accession>
<proteinExistence type="predicted"/>
<evidence type="ECO:0000313" key="2">
    <source>
        <dbReference type="Proteomes" id="UP001227126"/>
    </source>
</evidence>
<name>A0ABT7FJ31_9RHOB</name>
<protein>
    <submittedName>
        <fullName evidence="1">Uncharacterized protein</fullName>
    </submittedName>
</protein>
<dbReference type="EMBL" id="JASNJE010000031">
    <property type="protein sequence ID" value="MDK3075151.1"/>
    <property type="molecule type" value="Genomic_DNA"/>
</dbReference>
<dbReference type="RefSeq" id="WP_284487082.1">
    <property type="nucleotide sequence ID" value="NZ_JASNJE010000031.1"/>
</dbReference>
<comment type="caution">
    <text evidence="1">The sequence shown here is derived from an EMBL/GenBank/DDBJ whole genome shotgun (WGS) entry which is preliminary data.</text>
</comment>
<keyword evidence="2" id="KW-1185">Reference proteome</keyword>
<evidence type="ECO:0000313" key="1">
    <source>
        <dbReference type="EMBL" id="MDK3075151.1"/>
    </source>
</evidence>
<sequence length="132" mass="13836">MSVVSGSVQPDDHWLKVVPAVPVPFDPAPGEIGTLVPPSIRGFARLMVDGAGLLVERPQSPEPVVTGNTVDIPPCMSSTVVTIDDGFEVMVTETAGVDGWTATYTLPDAGAYRVEVVSPLPAVPSIRRLTVT</sequence>
<gene>
    <name evidence="1" type="ORF">QO034_18850</name>
</gene>
<reference evidence="1 2" key="1">
    <citation type="submission" date="2023-05" db="EMBL/GenBank/DDBJ databases">
        <title>Sedimentitalea sp. nov. JM2-8.</title>
        <authorList>
            <person name="Huang J."/>
        </authorList>
    </citation>
    <scope>NUCLEOTIDE SEQUENCE [LARGE SCALE GENOMIC DNA]</scope>
    <source>
        <strain evidence="1 2">JM2-8</strain>
    </source>
</reference>
<organism evidence="1 2">
    <name type="scientific">Sedimentitalea xiamensis</name>
    <dbReference type="NCBI Taxonomy" id="3050037"/>
    <lineage>
        <taxon>Bacteria</taxon>
        <taxon>Pseudomonadati</taxon>
        <taxon>Pseudomonadota</taxon>
        <taxon>Alphaproteobacteria</taxon>
        <taxon>Rhodobacterales</taxon>
        <taxon>Paracoccaceae</taxon>
        <taxon>Sedimentitalea</taxon>
    </lineage>
</organism>
<dbReference type="Proteomes" id="UP001227126">
    <property type="component" value="Unassembled WGS sequence"/>
</dbReference>